<name>A0A0U5ESV3_9BACT</name>
<sequence>MELLPSYKELKSRMPTISQYGHFIEESRQTVRRILNGTDPRLLLIVGPCSIHDPASAKEFAIQLKSLAESVSSQFFILMRVYCEKPRTATGWKGFLYDPLLNGSNRLLLGIEQTRQLLLDLAQLNLPAATEFLDPLTAFYYDDLITWGSIGARTASSQTHRQLASMLQMPVGFKNGVAGNISAAINGVLAASQPHTHMALHENGWPAAIQTPGNPDAHIVLRGGESKPNYDPSSVSEALARLALTNLPKRLLIDCSHNNSNKKHERQPAVFQSIVHQIIEGNANIRGLMLESHLYGGNQPFLNDPNQLTYGVSITDSCLDWDSTSHLIQWGFHQLVEHTTLQCQPACSSESILSRL</sequence>
<dbReference type="RefSeq" id="WP_059061401.1">
    <property type="nucleotide sequence ID" value="NZ_LN879502.1"/>
</dbReference>
<dbReference type="Gene3D" id="3.20.20.70">
    <property type="entry name" value="Aldolase class I"/>
    <property type="match status" value="1"/>
</dbReference>
<organism evidence="10 11">
    <name type="scientific">Candidatus Protochlamydia naegleriophila</name>
    <dbReference type="NCBI Taxonomy" id="389348"/>
    <lineage>
        <taxon>Bacteria</taxon>
        <taxon>Pseudomonadati</taxon>
        <taxon>Chlamydiota</taxon>
        <taxon>Chlamydiia</taxon>
        <taxon>Parachlamydiales</taxon>
        <taxon>Parachlamydiaceae</taxon>
        <taxon>Candidatus Protochlamydia</taxon>
    </lineage>
</organism>
<dbReference type="GO" id="GO:0005737">
    <property type="term" value="C:cytoplasm"/>
    <property type="evidence" value="ECO:0007669"/>
    <property type="project" value="TreeGrafter"/>
</dbReference>
<accession>A0A0U5ESV3</accession>
<evidence type="ECO:0000256" key="4">
    <source>
        <dbReference type="ARBA" id="ARBA00022605"/>
    </source>
</evidence>
<dbReference type="GO" id="GO:0009423">
    <property type="term" value="P:chorismate biosynthetic process"/>
    <property type="evidence" value="ECO:0007669"/>
    <property type="project" value="UniProtKB-UniPathway"/>
</dbReference>
<dbReference type="AlphaFoldDB" id="A0A0U5ESV3"/>
<evidence type="ECO:0000313" key="10">
    <source>
        <dbReference type="EMBL" id="CUI17249.1"/>
    </source>
</evidence>
<comment type="catalytic activity">
    <reaction evidence="7 8">
        <text>D-erythrose 4-phosphate + phosphoenolpyruvate + H2O = 7-phospho-2-dehydro-3-deoxy-D-arabino-heptonate + phosphate</text>
        <dbReference type="Rhea" id="RHEA:14717"/>
        <dbReference type="ChEBI" id="CHEBI:15377"/>
        <dbReference type="ChEBI" id="CHEBI:16897"/>
        <dbReference type="ChEBI" id="CHEBI:43474"/>
        <dbReference type="ChEBI" id="CHEBI:58394"/>
        <dbReference type="ChEBI" id="CHEBI:58702"/>
        <dbReference type="EC" id="2.5.1.54"/>
    </reaction>
</comment>
<dbReference type="UniPathway" id="UPA00053">
    <property type="reaction ID" value="UER00084"/>
</dbReference>
<evidence type="ECO:0000259" key="9">
    <source>
        <dbReference type="Pfam" id="PF00793"/>
    </source>
</evidence>
<evidence type="ECO:0000256" key="1">
    <source>
        <dbReference type="ARBA" id="ARBA00003726"/>
    </source>
</evidence>
<reference evidence="11" key="1">
    <citation type="submission" date="2015-09" db="EMBL/GenBank/DDBJ databases">
        <authorList>
            <person name="Bertelli C."/>
        </authorList>
    </citation>
    <scope>NUCLEOTIDE SEQUENCE [LARGE SCALE GENOMIC DNA]</scope>
    <source>
        <strain evidence="11">KNic</strain>
    </source>
</reference>
<dbReference type="GO" id="GO:0003849">
    <property type="term" value="F:3-deoxy-7-phosphoheptulonate synthase activity"/>
    <property type="evidence" value="ECO:0007669"/>
    <property type="project" value="UniProtKB-EC"/>
</dbReference>
<dbReference type="STRING" id="389348.PNK_1640"/>
<feature type="domain" description="DAHP synthetase I/KDSA" evidence="9">
    <location>
        <begin position="30"/>
        <end position="327"/>
    </location>
</feature>
<keyword evidence="11" id="KW-1185">Reference proteome</keyword>
<comment type="pathway">
    <text evidence="2 8">Metabolic intermediate biosynthesis; chorismate biosynthesis; chorismate from D-erythrose 4-phosphate and phosphoenolpyruvate: step 1/7.</text>
</comment>
<evidence type="ECO:0000256" key="8">
    <source>
        <dbReference type="PIRNR" id="PIRNR001361"/>
    </source>
</evidence>
<keyword evidence="5 8" id="KW-0808">Transferase</keyword>
<dbReference type="EC" id="2.5.1.54" evidence="8"/>
<evidence type="ECO:0000256" key="3">
    <source>
        <dbReference type="ARBA" id="ARBA00007985"/>
    </source>
</evidence>
<evidence type="ECO:0000256" key="5">
    <source>
        <dbReference type="ARBA" id="ARBA00022679"/>
    </source>
</evidence>
<dbReference type="PATRIC" id="fig|389348.3.peg.1841"/>
<proteinExistence type="inferred from homology"/>
<dbReference type="GO" id="GO:0009073">
    <property type="term" value="P:aromatic amino acid family biosynthetic process"/>
    <property type="evidence" value="ECO:0007669"/>
    <property type="project" value="UniProtKB-KW"/>
</dbReference>
<dbReference type="Pfam" id="PF00793">
    <property type="entry name" value="DAHP_synth_1"/>
    <property type="match status" value="1"/>
</dbReference>
<dbReference type="GO" id="GO:0008652">
    <property type="term" value="P:amino acid biosynthetic process"/>
    <property type="evidence" value="ECO:0007669"/>
    <property type="project" value="UniProtKB-KW"/>
</dbReference>
<dbReference type="NCBIfam" id="TIGR00034">
    <property type="entry name" value="aroFGH"/>
    <property type="match status" value="1"/>
</dbReference>
<dbReference type="PIRSF" id="PIRSF001361">
    <property type="entry name" value="DAHP_synthase"/>
    <property type="match status" value="1"/>
</dbReference>
<dbReference type="EMBL" id="LN879502">
    <property type="protein sequence ID" value="CUI17249.1"/>
    <property type="molecule type" value="Genomic_DNA"/>
</dbReference>
<keyword evidence="4 8" id="KW-0028">Amino-acid biosynthesis</keyword>
<evidence type="ECO:0000256" key="6">
    <source>
        <dbReference type="ARBA" id="ARBA00023141"/>
    </source>
</evidence>
<dbReference type="SUPFAM" id="SSF51569">
    <property type="entry name" value="Aldolase"/>
    <property type="match status" value="1"/>
</dbReference>
<dbReference type="InterPro" id="IPR006219">
    <property type="entry name" value="DAHP_synth_1"/>
</dbReference>
<dbReference type="NCBIfam" id="NF009395">
    <property type="entry name" value="PRK12755.1"/>
    <property type="match status" value="1"/>
</dbReference>
<dbReference type="InParanoid" id="A0A0U5ESV3"/>
<evidence type="ECO:0000256" key="2">
    <source>
        <dbReference type="ARBA" id="ARBA00004688"/>
    </source>
</evidence>
<dbReference type="Proteomes" id="UP000069902">
    <property type="component" value="Chromosome cPNK"/>
</dbReference>
<dbReference type="KEGG" id="pnl:PNK_1640"/>
<dbReference type="PANTHER" id="PTHR21225:SF10">
    <property type="entry name" value="PHOSPHO-2-DEHYDRO-3-DEOXYHEPTONATE ALDOLASE, TYR-SENSITIVE"/>
    <property type="match status" value="1"/>
</dbReference>
<comment type="function">
    <text evidence="1 8">Stereospecific condensation of phosphoenolpyruvate (PEP) and D-erythrose-4-phosphate (E4P) giving rise to 3-deoxy-D-arabino-heptulosonate-7-phosphate (DAHP).</text>
</comment>
<evidence type="ECO:0000256" key="7">
    <source>
        <dbReference type="ARBA" id="ARBA00047508"/>
    </source>
</evidence>
<dbReference type="InterPro" id="IPR006218">
    <property type="entry name" value="DAHP1/KDSA"/>
</dbReference>
<dbReference type="FunCoup" id="A0A0U5ESV3">
    <property type="interactions" value="210"/>
</dbReference>
<keyword evidence="6 8" id="KW-0057">Aromatic amino acid biosynthesis</keyword>
<evidence type="ECO:0000313" key="11">
    <source>
        <dbReference type="Proteomes" id="UP000069902"/>
    </source>
</evidence>
<protein>
    <recommendedName>
        <fullName evidence="8">Phospho-2-dehydro-3-deoxyheptonate aldolase</fullName>
        <ecNumber evidence="8">2.5.1.54</ecNumber>
    </recommendedName>
</protein>
<dbReference type="PANTHER" id="PTHR21225">
    <property type="entry name" value="PHOSPHO-2-DEHYDRO-3-DEOXYHEPTONATE ALDOLASE DAHP SYNTHETASE"/>
    <property type="match status" value="1"/>
</dbReference>
<gene>
    <name evidence="10" type="primary">aroF</name>
    <name evidence="10" type="ORF">PNK_1640</name>
</gene>
<comment type="similarity">
    <text evidence="3 8">Belongs to the class-I DAHP synthase family.</text>
</comment>
<dbReference type="InterPro" id="IPR013785">
    <property type="entry name" value="Aldolase_TIM"/>
</dbReference>